<keyword evidence="10 21" id="KW-0675">Receptor</keyword>
<dbReference type="InterPro" id="IPR034040">
    <property type="entry name" value="TNFRSF11A_N"/>
</dbReference>
<accession>A0A3Q0H8Q8</accession>
<keyword evidence="9 15" id="KW-1015">Disulfide bond</keyword>
<feature type="compositionally biased region" description="Polar residues" evidence="16">
    <location>
        <begin position="515"/>
        <end position="527"/>
    </location>
</feature>
<dbReference type="Pfam" id="PF18278">
    <property type="entry name" value="RANK_CRD_2"/>
    <property type="match status" value="1"/>
</dbReference>
<dbReference type="GO" id="GO:0009897">
    <property type="term" value="C:external side of plasma membrane"/>
    <property type="evidence" value="ECO:0007669"/>
    <property type="project" value="TreeGrafter"/>
</dbReference>
<dbReference type="KEGG" id="asn:102381076"/>
<evidence type="ECO:0000256" key="5">
    <source>
        <dbReference type="ARBA" id="ARBA00022737"/>
    </source>
</evidence>
<dbReference type="STRING" id="38654.A0A3Q0H8Q8"/>
<evidence type="ECO:0000256" key="15">
    <source>
        <dbReference type="PROSITE-ProRule" id="PRU00206"/>
    </source>
</evidence>
<name>A0A3Q0H8Q8_ALLSI</name>
<keyword evidence="8 17" id="KW-0472">Membrane</keyword>
<keyword evidence="6" id="KW-0391">Immunity</keyword>
<dbReference type="Gene3D" id="2.10.50.10">
    <property type="entry name" value="Tumor Necrosis Factor Receptor, subunit A, domain 2"/>
    <property type="match status" value="2"/>
</dbReference>
<dbReference type="AlphaFoldDB" id="A0A3Q0H8Q8"/>
<feature type="disulfide bond" evidence="15">
    <location>
        <begin position="42"/>
        <end position="55"/>
    </location>
</feature>
<evidence type="ECO:0000313" key="21">
    <source>
        <dbReference type="RefSeq" id="XP_025066810.1"/>
    </source>
</evidence>
<dbReference type="PROSITE" id="PS00652">
    <property type="entry name" value="TNFR_NGFR_1"/>
    <property type="match status" value="1"/>
</dbReference>
<dbReference type="InterPro" id="IPR022361">
    <property type="entry name" value="TNFR_11A"/>
</dbReference>
<feature type="repeat" description="TNFR-Cys" evidence="15">
    <location>
        <begin position="28"/>
        <end position="63"/>
    </location>
</feature>
<dbReference type="InterPro" id="IPR001368">
    <property type="entry name" value="TNFR/NGFR_Cys_rich_reg"/>
</dbReference>
<dbReference type="PANTHER" id="PTHR47134">
    <property type="entry name" value="TUMOR NECROSIS FACTOR RECEPTOR SUPERFAMILY MEMBER 11A"/>
    <property type="match status" value="1"/>
</dbReference>
<feature type="transmembrane region" description="Helical" evidence="17">
    <location>
        <begin position="204"/>
        <end position="227"/>
    </location>
</feature>
<keyword evidence="5" id="KW-0677">Repeat</keyword>
<dbReference type="CTD" id="8792"/>
<evidence type="ECO:0000256" key="17">
    <source>
        <dbReference type="SAM" id="Phobius"/>
    </source>
</evidence>
<dbReference type="InParanoid" id="A0A3Q0H8Q8"/>
<dbReference type="GO" id="GO:0010468">
    <property type="term" value="P:regulation of gene expression"/>
    <property type="evidence" value="ECO:0007669"/>
    <property type="project" value="UniProtKB-ARBA"/>
</dbReference>
<feature type="chain" id="PRO_5018170566" description="Tumor necrosis factor receptor superfamily member 5" evidence="18">
    <location>
        <begin position="23"/>
        <end position="669"/>
    </location>
</feature>
<dbReference type="GO" id="GO:0010557">
    <property type="term" value="P:positive regulation of macromolecule biosynthetic process"/>
    <property type="evidence" value="ECO:0007669"/>
    <property type="project" value="UniProtKB-ARBA"/>
</dbReference>
<evidence type="ECO:0000256" key="2">
    <source>
        <dbReference type="ARBA" id="ARBA00015766"/>
    </source>
</evidence>
<dbReference type="PANTHER" id="PTHR47134:SF1">
    <property type="entry name" value="TUMOR NECROSIS FACTOR RECEPTOR SUPERFAMILY MEMBER 11A"/>
    <property type="match status" value="1"/>
</dbReference>
<organism evidence="20 21">
    <name type="scientific">Alligator sinensis</name>
    <name type="common">Chinese alligator</name>
    <dbReference type="NCBI Taxonomy" id="38654"/>
    <lineage>
        <taxon>Eukaryota</taxon>
        <taxon>Metazoa</taxon>
        <taxon>Chordata</taxon>
        <taxon>Craniata</taxon>
        <taxon>Vertebrata</taxon>
        <taxon>Euteleostomi</taxon>
        <taxon>Archelosauria</taxon>
        <taxon>Archosauria</taxon>
        <taxon>Crocodylia</taxon>
        <taxon>Alligatoridae</taxon>
        <taxon>Alligatorinae</taxon>
        <taxon>Alligator</taxon>
    </lineage>
</organism>
<dbReference type="GO" id="GO:0005031">
    <property type="term" value="F:tumor necrosis factor receptor activity"/>
    <property type="evidence" value="ECO:0007669"/>
    <property type="project" value="TreeGrafter"/>
</dbReference>
<keyword evidence="3 17" id="KW-0812">Transmembrane</keyword>
<evidence type="ECO:0000256" key="16">
    <source>
        <dbReference type="SAM" id="MobiDB-lite"/>
    </source>
</evidence>
<dbReference type="GO" id="GO:0002376">
    <property type="term" value="P:immune system process"/>
    <property type="evidence" value="ECO:0007669"/>
    <property type="project" value="UniProtKB-KW"/>
</dbReference>
<evidence type="ECO:0000256" key="4">
    <source>
        <dbReference type="ARBA" id="ARBA00022729"/>
    </source>
</evidence>
<dbReference type="InterPro" id="IPR041648">
    <property type="entry name" value="RANK_CRD_2"/>
</dbReference>
<dbReference type="PRINTS" id="PR01974">
    <property type="entry name" value="TNFACTORR11A"/>
</dbReference>
<dbReference type="Proteomes" id="UP000189705">
    <property type="component" value="Unplaced"/>
</dbReference>
<keyword evidence="7 17" id="KW-1133">Transmembrane helix</keyword>
<feature type="domain" description="TNFR-Cys" evidence="19">
    <location>
        <begin position="28"/>
        <end position="63"/>
    </location>
</feature>
<evidence type="ECO:0000256" key="9">
    <source>
        <dbReference type="ARBA" id="ARBA00023157"/>
    </source>
</evidence>
<sequence>MPISAGWWLVLLGLFATDKQLSLQIVVPCESEQYYEYAGRCCTKCEPGKYMSAKCTATSETACQPCGPNEYMDTWNEEDKCLLHKICDKGKGLEEVNPGNRTFQRQCACHAGYHWDDAWDGCKRNTICTPGFGVEHPVQQDKDTICKPCLPGYYSAVSSPTEGCKSWTNCTALGFEVRVPGTTRSDAVCEELKRPNQPEDTNKIFYVLIVVPVLVAFIGIIILIAYYKNKGKALTAGLQHWANQLCRQIKGKKESPKDPCLNPNMANTTRPQRSEGMCLLAHADSSCSEDACCPNGHALCRNSSPDAIHCESGENTTLSLVTELEDDRFRQGPMEDEYVDRAPHATGYFPLLSQSDSKSLSPFSGPLEVGENDSLSQCFTGTESMVDLAGCYSSDAPYGADCIHASSDKSLQQSCNCTYTHVKETENKDTDHFWMNPDSGYSCKRCGVSCRESPRKGRQPHCPAVGSTTASPENGPYPCACGLDFLSAGQSTLASDQGIEDDSSDSPDTKHQKTNRSTSGANCNTSDLPLASGNVTGNSNSTFISSGQVMNFKGDIIVVYLSQNSQEGPTTTGAANENVGSPVQEENLNRCETFAGNTQHYKEKYAEINPTCPVENGGQNSTGEYHRCPGPVAQEENQDCQGRNCCHKGASQPVQEEGQPGQCSEKALL</sequence>
<dbReference type="SUPFAM" id="SSF57586">
    <property type="entry name" value="TNF receptor-like"/>
    <property type="match status" value="2"/>
</dbReference>
<proteinExistence type="predicted"/>
<dbReference type="FunFam" id="2.10.50.10:FF:000041">
    <property type="entry name" value="Tumor necrosis factor receptor superfamily member 5"/>
    <property type="match status" value="1"/>
</dbReference>
<reference evidence="21" key="1">
    <citation type="submission" date="2025-08" db="UniProtKB">
        <authorList>
            <consortium name="RefSeq"/>
        </authorList>
    </citation>
    <scope>IDENTIFICATION</scope>
</reference>
<keyword evidence="4 18" id="KW-0732">Signal</keyword>
<evidence type="ECO:0000256" key="7">
    <source>
        <dbReference type="ARBA" id="ARBA00022989"/>
    </source>
</evidence>
<dbReference type="RefSeq" id="XP_025066810.1">
    <property type="nucleotide sequence ID" value="XM_025211025.1"/>
</dbReference>
<evidence type="ECO:0000256" key="8">
    <source>
        <dbReference type="ARBA" id="ARBA00023136"/>
    </source>
</evidence>
<keyword evidence="11" id="KW-0325">Glycoprotein</keyword>
<dbReference type="GO" id="GO:0045935">
    <property type="term" value="P:positive regulation of nucleobase-containing compound metabolic process"/>
    <property type="evidence" value="ECO:0007669"/>
    <property type="project" value="UniProtKB-ARBA"/>
</dbReference>
<feature type="signal peptide" evidence="18">
    <location>
        <begin position="1"/>
        <end position="22"/>
    </location>
</feature>
<evidence type="ECO:0000259" key="19">
    <source>
        <dbReference type="PROSITE" id="PS50050"/>
    </source>
</evidence>
<dbReference type="GO" id="GO:0006952">
    <property type="term" value="P:defense response"/>
    <property type="evidence" value="ECO:0007669"/>
    <property type="project" value="UniProtKB-ARBA"/>
</dbReference>
<dbReference type="GO" id="GO:0023035">
    <property type="term" value="P:CD40 signaling pathway"/>
    <property type="evidence" value="ECO:0007669"/>
    <property type="project" value="UniProtKB-ARBA"/>
</dbReference>
<dbReference type="GO" id="GO:0045780">
    <property type="term" value="P:positive regulation of bone resorption"/>
    <property type="evidence" value="ECO:0007669"/>
    <property type="project" value="TreeGrafter"/>
</dbReference>
<comment type="function">
    <text evidence="14">Receptor for TNFSF5/CD40LG. Transduces TRAF6- and MAP3K8-mediated signals that activate ERK in macrophages and B cells, leading to induction of immunoglobulin secretion.</text>
</comment>
<evidence type="ECO:0000256" key="6">
    <source>
        <dbReference type="ARBA" id="ARBA00022859"/>
    </source>
</evidence>
<dbReference type="Pfam" id="PF00020">
    <property type="entry name" value="TNFR_c6"/>
    <property type="match status" value="1"/>
</dbReference>
<dbReference type="GO" id="GO:0070555">
    <property type="term" value="P:response to interleukin-1"/>
    <property type="evidence" value="ECO:0007669"/>
    <property type="project" value="TreeGrafter"/>
</dbReference>
<comment type="caution">
    <text evidence="15">Lacks conserved residue(s) required for the propagation of feature annotation.</text>
</comment>
<dbReference type="GO" id="GO:0006874">
    <property type="term" value="P:intracellular calcium ion homeostasis"/>
    <property type="evidence" value="ECO:0007669"/>
    <property type="project" value="UniProtKB-ARBA"/>
</dbReference>
<dbReference type="SMART" id="SM00208">
    <property type="entry name" value="TNFR"/>
    <property type="match status" value="4"/>
</dbReference>
<evidence type="ECO:0000256" key="13">
    <source>
        <dbReference type="ARBA" id="ARBA00032719"/>
    </source>
</evidence>
<evidence type="ECO:0000256" key="10">
    <source>
        <dbReference type="ARBA" id="ARBA00023170"/>
    </source>
</evidence>
<keyword evidence="20" id="KW-1185">Reference proteome</keyword>
<dbReference type="GO" id="GO:0001503">
    <property type="term" value="P:ossification"/>
    <property type="evidence" value="ECO:0007669"/>
    <property type="project" value="TreeGrafter"/>
</dbReference>
<dbReference type="GO" id="GO:0019955">
    <property type="term" value="F:cytokine binding"/>
    <property type="evidence" value="ECO:0007669"/>
    <property type="project" value="TreeGrafter"/>
</dbReference>
<evidence type="ECO:0000313" key="20">
    <source>
        <dbReference type="Proteomes" id="UP000189705"/>
    </source>
</evidence>
<feature type="region of interest" description="Disordered" evidence="16">
    <location>
        <begin position="452"/>
        <end position="471"/>
    </location>
</feature>
<evidence type="ECO:0000256" key="14">
    <source>
        <dbReference type="ARBA" id="ARBA00045871"/>
    </source>
</evidence>
<dbReference type="PROSITE" id="PS50050">
    <property type="entry name" value="TNFR_NGFR_2"/>
    <property type="match status" value="1"/>
</dbReference>
<evidence type="ECO:0000256" key="18">
    <source>
        <dbReference type="SAM" id="SignalP"/>
    </source>
</evidence>
<dbReference type="GeneID" id="102381076"/>
<comment type="subcellular location">
    <subcellularLocation>
        <location evidence="1">Membrane</location>
        <topology evidence="1">Single-pass type I membrane protein</topology>
    </subcellularLocation>
</comment>
<feature type="region of interest" description="Disordered" evidence="16">
    <location>
        <begin position="492"/>
        <end position="527"/>
    </location>
</feature>
<dbReference type="CDD" id="cd13411">
    <property type="entry name" value="TNFRSF11A"/>
    <property type="match status" value="1"/>
</dbReference>
<gene>
    <name evidence="21" type="primary">TNFRSF11A</name>
</gene>
<evidence type="ECO:0000256" key="1">
    <source>
        <dbReference type="ARBA" id="ARBA00004479"/>
    </source>
</evidence>
<dbReference type="GO" id="GO:0051094">
    <property type="term" value="P:positive regulation of developmental process"/>
    <property type="evidence" value="ECO:0007669"/>
    <property type="project" value="UniProtKB-ARBA"/>
</dbReference>
<feature type="disulfide bond" evidence="15">
    <location>
        <begin position="45"/>
        <end position="63"/>
    </location>
</feature>
<evidence type="ECO:0000256" key="12">
    <source>
        <dbReference type="ARBA" id="ARBA00031089"/>
    </source>
</evidence>
<dbReference type="GO" id="GO:0072674">
    <property type="term" value="P:multinuclear osteoclast differentiation"/>
    <property type="evidence" value="ECO:0007669"/>
    <property type="project" value="TreeGrafter"/>
</dbReference>
<evidence type="ECO:0000256" key="11">
    <source>
        <dbReference type="ARBA" id="ARBA00023180"/>
    </source>
</evidence>
<dbReference type="InterPro" id="IPR053075">
    <property type="entry name" value="TNFRSF11A"/>
</dbReference>
<protein>
    <recommendedName>
        <fullName evidence="2">Tumor necrosis factor receptor superfamily member 5</fullName>
    </recommendedName>
    <alternativeName>
        <fullName evidence="12">B-cell surface antigen CD40</fullName>
    </alternativeName>
    <alternativeName>
        <fullName evidence="13">CD40L receptor</fullName>
    </alternativeName>
</protein>
<evidence type="ECO:0000256" key="3">
    <source>
        <dbReference type="ARBA" id="ARBA00022692"/>
    </source>
</evidence>